<evidence type="ECO:0000313" key="7">
    <source>
        <dbReference type="EMBL" id="KHO65620.1"/>
    </source>
</evidence>
<evidence type="ECO:0000256" key="5">
    <source>
        <dbReference type="SAM" id="SignalP"/>
    </source>
</evidence>
<feature type="signal peptide" evidence="5">
    <location>
        <begin position="1"/>
        <end position="21"/>
    </location>
</feature>
<keyword evidence="2" id="KW-0201">Cytochrome c-type biogenesis</keyword>
<dbReference type="InterPro" id="IPR036249">
    <property type="entry name" value="Thioredoxin-like_sf"/>
</dbReference>
<evidence type="ECO:0000256" key="4">
    <source>
        <dbReference type="ARBA" id="ARBA00023284"/>
    </source>
</evidence>
<reference evidence="7 8" key="1">
    <citation type="submission" date="2014-11" db="EMBL/GenBank/DDBJ databases">
        <title>Genome sequence of Pseudomonas tuomuerensis JCM 14085.</title>
        <authorList>
            <person name="Shin S.-K."/>
            <person name="Yi H."/>
        </authorList>
    </citation>
    <scope>NUCLEOTIDE SEQUENCE [LARGE SCALE GENOMIC DNA]</scope>
    <source>
        <strain evidence="7 8">JCM 14085</strain>
    </source>
</reference>
<evidence type="ECO:0000313" key="8">
    <source>
        <dbReference type="Proteomes" id="UP000030980"/>
    </source>
</evidence>
<accession>A0A0B3BSN0</accession>
<dbReference type="GO" id="GO:0017004">
    <property type="term" value="P:cytochrome complex assembly"/>
    <property type="evidence" value="ECO:0007669"/>
    <property type="project" value="UniProtKB-KW"/>
</dbReference>
<feature type="chain" id="PRO_5002098467" evidence="5">
    <location>
        <begin position="22"/>
        <end position="152"/>
    </location>
</feature>
<dbReference type="InterPro" id="IPR017937">
    <property type="entry name" value="Thioredoxin_CS"/>
</dbReference>
<dbReference type="CDD" id="cd02966">
    <property type="entry name" value="TlpA_like_family"/>
    <property type="match status" value="1"/>
</dbReference>
<evidence type="ECO:0000259" key="6">
    <source>
        <dbReference type="PROSITE" id="PS51352"/>
    </source>
</evidence>
<dbReference type="GO" id="GO:0030313">
    <property type="term" value="C:cell envelope"/>
    <property type="evidence" value="ECO:0007669"/>
    <property type="project" value="UniProtKB-SubCell"/>
</dbReference>
<dbReference type="OrthoDB" id="9796554at2"/>
<dbReference type="AlphaFoldDB" id="A0A0B3BSN0"/>
<dbReference type="GO" id="GO:0016209">
    <property type="term" value="F:antioxidant activity"/>
    <property type="evidence" value="ECO:0007669"/>
    <property type="project" value="InterPro"/>
</dbReference>
<dbReference type="EMBL" id="JTAK01000002">
    <property type="protein sequence ID" value="KHO65620.1"/>
    <property type="molecule type" value="Genomic_DNA"/>
</dbReference>
<keyword evidence="8" id="KW-1185">Reference proteome</keyword>
<dbReference type="SUPFAM" id="SSF52833">
    <property type="entry name" value="Thioredoxin-like"/>
    <property type="match status" value="1"/>
</dbReference>
<dbReference type="Pfam" id="PF00578">
    <property type="entry name" value="AhpC-TSA"/>
    <property type="match status" value="1"/>
</dbReference>
<dbReference type="PROSITE" id="PS51257">
    <property type="entry name" value="PROKAR_LIPOPROTEIN"/>
    <property type="match status" value="1"/>
</dbReference>
<dbReference type="STRING" id="706570.PT85_06100"/>
<dbReference type="GO" id="GO:0015036">
    <property type="term" value="F:disulfide oxidoreductase activity"/>
    <property type="evidence" value="ECO:0007669"/>
    <property type="project" value="UniProtKB-ARBA"/>
</dbReference>
<dbReference type="Gene3D" id="3.40.30.10">
    <property type="entry name" value="Glutaredoxin"/>
    <property type="match status" value="1"/>
</dbReference>
<comment type="subcellular location">
    <subcellularLocation>
        <location evidence="1">Cell envelope</location>
    </subcellularLocation>
</comment>
<dbReference type="PANTHER" id="PTHR42852:SF6">
    <property type="entry name" value="THIOL:DISULFIDE INTERCHANGE PROTEIN DSBE"/>
    <property type="match status" value="1"/>
</dbReference>
<organism evidence="7 8">
    <name type="scientific">Pseudomonas flexibilis</name>
    <dbReference type="NCBI Taxonomy" id="706570"/>
    <lineage>
        <taxon>Bacteria</taxon>
        <taxon>Pseudomonadati</taxon>
        <taxon>Pseudomonadota</taxon>
        <taxon>Gammaproteobacteria</taxon>
        <taxon>Pseudomonadales</taxon>
        <taxon>Pseudomonadaceae</taxon>
        <taxon>Pseudomonas</taxon>
    </lineage>
</organism>
<dbReference type="PROSITE" id="PS00194">
    <property type="entry name" value="THIOREDOXIN_1"/>
    <property type="match status" value="1"/>
</dbReference>
<keyword evidence="3" id="KW-1015">Disulfide bond</keyword>
<dbReference type="InterPro" id="IPR050553">
    <property type="entry name" value="Thioredoxin_ResA/DsbE_sf"/>
</dbReference>
<name>A0A0B3BSN0_9PSED</name>
<gene>
    <name evidence="7" type="ORF">PT85_06100</name>
</gene>
<dbReference type="PROSITE" id="PS51352">
    <property type="entry name" value="THIOREDOXIN_2"/>
    <property type="match status" value="1"/>
</dbReference>
<feature type="domain" description="Thioredoxin" evidence="6">
    <location>
        <begin position="12"/>
        <end position="150"/>
    </location>
</feature>
<dbReference type="InterPro" id="IPR000866">
    <property type="entry name" value="AhpC/TSA"/>
</dbReference>
<proteinExistence type="predicted"/>
<evidence type="ECO:0000256" key="2">
    <source>
        <dbReference type="ARBA" id="ARBA00022748"/>
    </source>
</evidence>
<keyword evidence="5" id="KW-0732">Signal</keyword>
<protein>
    <submittedName>
        <fullName evidence="7">Peroxiredoxin</fullName>
    </submittedName>
</protein>
<evidence type="ECO:0000256" key="3">
    <source>
        <dbReference type="ARBA" id="ARBA00023157"/>
    </source>
</evidence>
<dbReference type="InterPro" id="IPR013766">
    <property type="entry name" value="Thioredoxin_domain"/>
</dbReference>
<sequence>MNGWKRWALALCVALAGCGAADLGTDQHGQTVTPESLQGQWLVINYWAEWCAPCRKEIPELNALPQRIDKVRVLGVNFDGLQGEALLRAAEGMGIDFTVLADNPAEHFGLEPSGVLPVTYLVDERGKVRARLLGEQTADGLVARLQALREGS</sequence>
<dbReference type="Proteomes" id="UP000030980">
    <property type="component" value="Unassembled WGS sequence"/>
</dbReference>
<evidence type="ECO:0000256" key="1">
    <source>
        <dbReference type="ARBA" id="ARBA00004196"/>
    </source>
</evidence>
<dbReference type="RefSeq" id="WP_039606186.1">
    <property type="nucleotide sequence ID" value="NZ_FMUP01000001.1"/>
</dbReference>
<comment type="caution">
    <text evidence="7">The sequence shown here is derived from an EMBL/GenBank/DDBJ whole genome shotgun (WGS) entry which is preliminary data.</text>
</comment>
<keyword evidence="4" id="KW-0676">Redox-active center</keyword>
<dbReference type="PANTHER" id="PTHR42852">
    <property type="entry name" value="THIOL:DISULFIDE INTERCHANGE PROTEIN DSBE"/>
    <property type="match status" value="1"/>
</dbReference>